<feature type="transmembrane region" description="Helical" evidence="1">
    <location>
        <begin position="40"/>
        <end position="61"/>
    </location>
</feature>
<dbReference type="AlphaFoldDB" id="A0A1M5GBY0"/>
<evidence type="ECO:0000313" key="2">
    <source>
        <dbReference type="EMBL" id="SHG00991.1"/>
    </source>
</evidence>
<keyword evidence="3" id="KW-1185">Reference proteome</keyword>
<dbReference type="EMBL" id="FQVN01000006">
    <property type="protein sequence ID" value="SHG00991.1"/>
    <property type="molecule type" value="Genomic_DNA"/>
</dbReference>
<accession>A0A1M5GBY0</accession>
<keyword evidence="1" id="KW-1133">Transmembrane helix</keyword>
<reference evidence="2 3" key="1">
    <citation type="submission" date="2016-11" db="EMBL/GenBank/DDBJ databases">
        <authorList>
            <person name="Jaros S."/>
            <person name="Januszkiewicz K."/>
            <person name="Wedrychowicz H."/>
        </authorList>
    </citation>
    <scope>NUCLEOTIDE SEQUENCE [LARGE SCALE GENOMIC DNA]</scope>
    <source>
        <strain evidence="2 3">DSM 44523</strain>
    </source>
</reference>
<evidence type="ECO:0000256" key="1">
    <source>
        <dbReference type="SAM" id="Phobius"/>
    </source>
</evidence>
<evidence type="ECO:0000313" key="3">
    <source>
        <dbReference type="Proteomes" id="UP000184501"/>
    </source>
</evidence>
<dbReference type="Proteomes" id="UP000184501">
    <property type="component" value="Unassembled WGS sequence"/>
</dbReference>
<keyword evidence="1" id="KW-0812">Transmembrane</keyword>
<organism evidence="2 3">
    <name type="scientific">Streptoalloteichus hindustanus</name>
    <dbReference type="NCBI Taxonomy" id="2017"/>
    <lineage>
        <taxon>Bacteria</taxon>
        <taxon>Bacillati</taxon>
        <taxon>Actinomycetota</taxon>
        <taxon>Actinomycetes</taxon>
        <taxon>Pseudonocardiales</taxon>
        <taxon>Pseudonocardiaceae</taxon>
        <taxon>Streptoalloteichus</taxon>
    </lineage>
</organism>
<keyword evidence="1" id="KW-0472">Membrane</keyword>
<name>A0A1M5GBY0_STRHI</name>
<protein>
    <submittedName>
        <fullName evidence="2">Uncharacterized protein</fullName>
    </submittedName>
</protein>
<sequence>MDTELLSRSLRDAASTVDVRPGFPDAVLRGARRRRARRRVLLVSATAAVTTIVSVGATTLWPDAHPWSTTTAAATDHRLTQPTRGDLADDQDFLSAAVRAWEEGLSRSWNRDRGVFDDRRGAPHVYWAGETPAGRTAVILQRAFLHPHDNLAPSDANRETTLVGLVGVDPVDGRLKLLGDDFPSKGRDTAGFQFGPEDRTVLVLDRGAPLSVSGNPRFETNRSVRDWQPMRSEGGVQIAELPRGTRAATVAVDAKPEANGESFDTRVPLLRSGSYLGREPRTQARDNSLGWQRSGALWLGDPRTGRSTAQVMEDFEKALRQARAYDPYPSQQSVPRWLIVAGVDNRTFLIGEHQAGDEPSQLYVVTQDLDGKVEGVHHLGPTDRGADLPVRVPLPDGRGWIIARLDARLSYSTDEQQWALLGRDAGIVLDRSQRIVVEVQPTNETPRLASLNR</sequence>
<gene>
    <name evidence="2" type="ORF">SAMN05444320_10648</name>
</gene>
<dbReference type="RefSeq" id="WP_073485114.1">
    <property type="nucleotide sequence ID" value="NZ_FQVN01000006.1"/>
</dbReference>
<dbReference type="OrthoDB" id="3673627at2"/>
<dbReference type="STRING" id="2017.SAMN05444320_10648"/>
<proteinExistence type="predicted"/>